<proteinExistence type="predicted"/>
<dbReference type="PANTHER" id="PTHR46889">
    <property type="entry name" value="TRANSPOSASE INSF FOR INSERTION SEQUENCE IS3B-RELATED"/>
    <property type="match status" value="1"/>
</dbReference>
<accession>A0A132E8I8</accession>
<evidence type="ECO:0000313" key="2">
    <source>
        <dbReference type="EMBL" id="KWF20832.1"/>
    </source>
</evidence>
<evidence type="ECO:0000313" key="3">
    <source>
        <dbReference type="Proteomes" id="UP000062912"/>
    </source>
</evidence>
<protein>
    <recommendedName>
        <fullName evidence="1">Integrase catalytic domain-containing protein</fullName>
    </recommendedName>
</protein>
<sequence length="107" mass="12198">MGSLGDCFDNAMCESFFATLECELLARTRFETREQASRAIFSFIEGWYNPHRRHSKMSMYMRDAVATTVNRSSTISIRQDTSRAIGMHVARVSRRSLTVVGNGLHIF</sequence>
<name>A0A132E8I8_9BURK</name>
<dbReference type="PANTHER" id="PTHR46889:SF4">
    <property type="entry name" value="TRANSPOSASE INSO FOR INSERTION SEQUENCE ELEMENT IS911B-RELATED"/>
    <property type="match status" value="1"/>
</dbReference>
<feature type="domain" description="Integrase catalytic" evidence="1">
    <location>
        <begin position="4"/>
        <end position="57"/>
    </location>
</feature>
<dbReference type="InterPro" id="IPR050900">
    <property type="entry name" value="Transposase_IS3/IS150/IS904"/>
</dbReference>
<organism evidence="2 3">
    <name type="scientific">Burkholderia pseudomultivorans</name>
    <dbReference type="NCBI Taxonomy" id="1207504"/>
    <lineage>
        <taxon>Bacteria</taxon>
        <taxon>Pseudomonadati</taxon>
        <taxon>Pseudomonadota</taxon>
        <taxon>Betaproteobacteria</taxon>
        <taxon>Burkholderiales</taxon>
        <taxon>Burkholderiaceae</taxon>
        <taxon>Burkholderia</taxon>
        <taxon>Burkholderia cepacia complex</taxon>
    </lineage>
</organism>
<dbReference type="InterPro" id="IPR001584">
    <property type="entry name" value="Integrase_cat-core"/>
</dbReference>
<dbReference type="Pfam" id="PF13683">
    <property type="entry name" value="rve_3"/>
    <property type="match status" value="1"/>
</dbReference>
<dbReference type="EMBL" id="LPJR01000076">
    <property type="protein sequence ID" value="KWF20832.1"/>
    <property type="molecule type" value="Genomic_DNA"/>
</dbReference>
<dbReference type="GO" id="GO:0015074">
    <property type="term" value="P:DNA integration"/>
    <property type="evidence" value="ECO:0007669"/>
    <property type="project" value="InterPro"/>
</dbReference>
<dbReference type="SUPFAM" id="SSF53098">
    <property type="entry name" value="Ribonuclease H-like"/>
    <property type="match status" value="1"/>
</dbReference>
<gene>
    <name evidence="2" type="ORF">WT56_29675</name>
</gene>
<reference evidence="2 3" key="1">
    <citation type="submission" date="2015-11" db="EMBL/GenBank/DDBJ databases">
        <title>Expanding the genomic diversity of Burkholderia species for the development of highly accurate diagnostics.</title>
        <authorList>
            <person name="Sahl J."/>
            <person name="Keim P."/>
            <person name="Wagner D."/>
        </authorList>
    </citation>
    <scope>NUCLEOTIDE SEQUENCE [LARGE SCALE GENOMIC DNA]</scope>
    <source>
        <strain evidence="2 3">MSMB368WGS</strain>
    </source>
</reference>
<dbReference type="Proteomes" id="UP000062912">
    <property type="component" value="Unassembled WGS sequence"/>
</dbReference>
<comment type="caution">
    <text evidence="2">The sequence shown here is derived from an EMBL/GenBank/DDBJ whole genome shotgun (WGS) entry which is preliminary data.</text>
</comment>
<dbReference type="InterPro" id="IPR012337">
    <property type="entry name" value="RNaseH-like_sf"/>
</dbReference>
<dbReference type="AlphaFoldDB" id="A0A132E8I8"/>
<evidence type="ECO:0000259" key="1">
    <source>
        <dbReference type="Pfam" id="PF13683"/>
    </source>
</evidence>